<dbReference type="AlphaFoldDB" id="K1S2N6"/>
<dbReference type="EMBL" id="AJWY01012558">
    <property type="protein sequence ID" value="EKC49614.1"/>
    <property type="molecule type" value="Genomic_DNA"/>
</dbReference>
<accession>K1S2N6</accession>
<reference evidence="1" key="1">
    <citation type="journal article" date="2013" name="Environ. Microbiol.">
        <title>Microbiota from the distal guts of lean and obese adolescents exhibit partial functional redundancy besides clear differences in community structure.</title>
        <authorList>
            <person name="Ferrer M."/>
            <person name="Ruiz A."/>
            <person name="Lanza F."/>
            <person name="Haange S.B."/>
            <person name="Oberbach A."/>
            <person name="Till H."/>
            <person name="Bargiela R."/>
            <person name="Campoy C."/>
            <person name="Segura M.T."/>
            <person name="Richter M."/>
            <person name="von Bergen M."/>
            <person name="Seifert J."/>
            <person name="Suarez A."/>
        </authorList>
    </citation>
    <scope>NUCLEOTIDE SEQUENCE</scope>
</reference>
<feature type="non-terminal residue" evidence="1">
    <location>
        <position position="318"/>
    </location>
</feature>
<sequence>MKTLLLSLLIASLLAIPTPGEAQTSVRPYDQWEATQFIAVFGRQPEEFVRADNNWEILYHLRTPHTLSALREQGVKCTDSQMLLLEAGGLIRQTDGKWTCTIPILDQEQTRALREYSKDISASIYAKTKDEFSVLTQAIREMGFANNTLSLVFSYLMDGRMWTKLVLFDEIDSHAGWSGCYWVLYEPREGIKFGTNGFGNMDLILTYIDSDVSPSASDMDRLAEEIAAYGKPTDPQLIARLTPYGLVNDDGDLLFPMIQNGQDAFHRTTERLVETTTTELKDHTASASERYGITDEKVAMVVLYRETMWDLMDKLLQD</sequence>
<comment type="caution">
    <text evidence="1">The sequence shown here is derived from an EMBL/GenBank/DDBJ whole genome shotgun (WGS) entry which is preliminary data.</text>
</comment>
<name>K1S2N6_9ZZZZ</name>
<proteinExistence type="predicted"/>
<gene>
    <name evidence="1" type="ORF">LEA_18309</name>
</gene>
<evidence type="ECO:0000313" key="1">
    <source>
        <dbReference type="EMBL" id="EKC49614.1"/>
    </source>
</evidence>
<protein>
    <submittedName>
        <fullName evidence="1">Uncharacterized protein</fullName>
    </submittedName>
</protein>
<organism evidence="1">
    <name type="scientific">human gut metagenome</name>
    <dbReference type="NCBI Taxonomy" id="408170"/>
    <lineage>
        <taxon>unclassified sequences</taxon>
        <taxon>metagenomes</taxon>
        <taxon>organismal metagenomes</taxon>
    </lineage>
</organism>